<sequence>MKAFLLAGGFGTRLKPLTDTTPKCLVPINGVPLMEWWLRLLKKHGVTEVIVNTHYLYGQVRDYIQQYNQRDTGLRVIEFYEDTLLGSGGTINANRDFVEDGEDFFVCYADNLTDINLSEMMRVHKEKSGVLTMALFHTNKPSQCGIAELDSSGKIIEFIEKPEHPKSNLANAGIYVTNKNVFEVFPKAEFIDFGKDILPKLVDRMFGWSIDGYLIDIGTMDNYQRAQEEWKYNDYNKDTVSN</sequence>
<dbReference type="Pfam" id="PF00483">
    <property type="entry name" value="NTP_transferase"/>
    <property type="match status" value="1"/>
</dbReference>
<dbReference type="EMBL" id="DVHN01000105">
    <property type="protein sequence ID" value="HIR88939.1"/>
    <property type="molecule type" value="Genomic_DNA"/>
</dbReference>
<dbReference type="InterPro" id="IPR005835">
    <property type="entry name" value="NTP_transferase_dom"/>
</dbReference>
<dbReference type="CDD" id="cd04181">
    <property type="entry name" value="NTP_transferase"/>
    <property type="match status" value="1"/>
</dbReference>
<proteinExistence type="predicted"/>
<evidence type="ECO:0000313" key="2">
    <source>
        <dbReference type="EMBL" id="HIR88939.1"/>
    </source>
</evidence>
<gene>
    <name evidence="2" type="ORF">IAC96_08330</name>
</gene>
<evidence type="ECO:0000259" key="1">
    <source>
        <dbReference type="Pfam" id="PF00483"/>
    </source>
</evidence>
<dbReference type="Gene3D" id="3.90.550.10">
    <property type="entry name" value="Spore Coat Polysaccharide Biosynthesis Protein SpsA, Chain A"/>
    <property type="match status" value="1"/>
</dbReference>
<accession>A0A9D1EER1</accession>
<dbReference type="AlphaFoldDB" id="A0A9D1EER1"/>
<name>A0A9D1EER1_9FIRM</name>
<comment type="caution">
    <text evidence="2">The sequence shown here is derived from an EMBL/GenBank/DDBJ whole genome shotgun (WGS) entry which is preliminary data.</text>
</comment>
<protein>
    <submittedName>
        <fullName evidence="2">Nucleotidyltransferase family protein</fullName>
    </submittedName>
</protein>
<feature type="domain" description="Nucleotidyl transferase" evidence="1">
    <location>
        <begin position="2"/>
        <end position="229"/>
    </location>
</feature>
<reference evidence="2" key="1">
    <citation type="submission" date="2020-10" db="EMBL/GenBank/DDBJ databases">
        <authorList>
            <person name="Gilroy R."/>
        </authorList>
    </citation>
    <scope>NUCLEOTIDE SEQUENCE</scope>
    <source>
        <strain evidence="2">ChiW13-3771</strain>
    </source>
</reference>
<dbReference type="InterPro" id="IPR029044">
    <property type="entry name" value="Nucleotide-diphossugar_trans"/>
</dbReference>
<dbReference type="SUPFAM" id="SSF53448">
    <property type="entry name" value="Nucleotide-diphospho-sugar transferases"/>
    <property type="match status" value="1"/>
</dbReference>
<dbReference type="InterPro" id="IPR050486">
    <property type="entry name" value="Mannose-1P_guanyltransferase"/>
</dbReference>
<dbReference type="Proteomes" id="UP000824201">
    <property type="component" value="Unassembled WGS sequence"/>
</dbReference>
<dbReference type="PANTHER" id="PTHR22572">
    <property type="entry name" value="SUGAR-1-PHOSPHATE GUANYL TRANSFERASE"/>
    <property type="match status" value="1"/>
</dbReference>
<evidence type="ECO:0000313" key="3">
    <source>
        <dbReference type="Proteomes" id="UP000824201"/>
    </source>
</evidence>
<organism evidence="2 3">
    <name type="scientific">Candidatus Fimimorpha faecalis</name>
    <dbReference type="NCBI Taxonomy" id="2840824"/>
    <lineage>
        <taxon>Bacteria</taxon>
        <taxon>Bacillati</taxon>
        <taxon>Bacillota</taxon>
        <taxon>Clostridia</taxon>
        <taxon>Eubacteriales</taxon>
        <taxon>Candidatus Fimimorpha</taxon>
    </lineage>
</organism>
<reference evidence="2" key="2">
    <citation type="journal article" date="2021" name="PeerJ">
        <title>Extensive microbial diversity within the chicken gut microbiome revealed by metagenomics and culture.</title>
        <authorList>
            <person name="Gilroy R."/>
            <person name="Ravi A."/>
            <person name="Getino M."/>
            <person name="Pursley I."/>
            <person name="Horton D.L."/>
            <person name="Alikhan N.F."/>
            <person name="Baker D."/>
            <person name="Gharbi K."/>
            <person name="Hall N."/>
            <person name="Watson M."/>
            <person name="Adriaenssens E.M."/>
            <person name="Foster-Nyarko E."/>
            <person name="Jarju S."/>
            <person name="Secka A."/>
            <person name="Antonio M."/>
            <person name="Oren A."/>
            <person name="Chaudhuri R.R."/>
            <person name="La Ragione R."/>
            <person name="Hildebrand F."/>
            <person name="Pallen M.J."/>
        </authorList>
    </citation>
    <scope>NUCLEOTIDE SEQUENCE</scope>
    <source>
        <strain evidence="2">ChiW13-3771</strain>
    </source>
</reference>